<dbReference type="Pfam" id="PF01636">
    <property type="entry name" value="APH"/>
    <property type="match status" value="1"/>
</dbReference>
<comment type="caution">
    <text evidence="2">The sequence shown here is derived from an EMBL/GenBank/DDBJ whole genome shotgun (WGS) entry which is preliminary data.</text>
</comment>
<protein>
    <recommendedName>
        <fullName evidence="1">Aminoglycoside phosphotransferase domain-containing protein</fullName>
    </recommendedName>
</protein>
<feature type="domain" description="Aminoglycoside phosphotransferase" evidence="1">
    <location>
        <begin position="9"/>
        <end position="189"/>
    </location>
</feature>
<proteinExistence type="predicted"/>
<dbReference type="SUPFAM" id="SSF56112">
    <property type="entry name" value="Protein kinase-like (PK-like)"/>
    <property type="match status" value="1"/>
</dbReference>
<sequence length="247" mass="26924">MTFTKLYASREELEQTLAHYTWLSRNAGQVRLPDIEAVHADRIDFASVEGRHAAIADAPAVAYELGRAHAATWTNDLHRADLTAAHLLTGGCELAGFVSPRVAALRRLRDAGRITAGQVAAVQPLLDVSPDTPVAFYKDTNPRNVLITGDGPVMIDFDSMSLAPFGYDLAKLLVTLAMTHGSLPLDTFLSTLAFYNSALIDAGLRPVPTTEVLGYAELHHLLTLSYLGRGGYQHLWPDVRPLPQELK</sequence>
<dbReference type="RefSeq" id="WP_346101411.1">
    <property type="nucleotide sequence ID" value="NZ_BAAAMU010000003.1"/>
</dbReference>
<dbReference type="InterPro" id="IPR002575">
    <property type="entry name" value="Aminoglycoside_PTrfase"/>
</dbReference>
<evidence type="ECO:0000313" key="2">
    <source>
        <dbReference type="EMBL" id="GAA1613717.1"/>
    </source>
</evidence>
<evidence type="ECO:0000259" key="1">
    <source>
        <dbReference type="Pfam" id="PF01636"/>
    </source>
</evidence>
<dbReference type="InterPro" id="IPR011009">
    <property type="entry name" value="Kinase-like_dom_sf"/>
</dbReference>
<accession>A0ABN2ER19</accession>
<dbReference type="Gene3D" id="3.90.1200.10">
    <property type="match status" value="1"/>
</dbReference>
<keyword evidence="3" id="KW-1185">Reference proteome</keyword>
<name>A0ABN2ER19_9ACTN</name>
<dbReference type="EMBL" id="BAAAMU010000003">
    <property type="protein sequence ID" value="GAA1613717.1"/>
    <property type="molecule type" value="Genomic_DNA"/>
</dbReference>
<evidence type="ECO:0000313" key="3">
    <source>
        <dbReference type="Proteomes" id="UP001500064"/>
    </source>
</evidence>
<dbReference type="Proteomes" id="UP001500064">
    <property type="component" value="Unassembled WGS sequence"/>
</dbReference>
<organism evidence="2 3">
    <name type="scientific">Nonomuraea maheshkhaliensis</name>
    <dbReference type="NCBI Taxonomy" id="419590"/>
    <lineage>
        <taxon>Bacteria</taxon>
        <taxon>Bacillati</taxon>
        <taxon>Actinomycetota</taxon>
        <taxon>Actinomycetes</taxon>
        <taxon>Streptosporangiales</taxon>
        <taxon>Streptosporangiaceae</taxon>
        <taxon>Nonomuraea</taxon>
    </lineage>
</organism>
<reference evidence="2 3" key="1">
    <citation type="journal article" date="2019" name="Int. J. Syst. Evol. Microbiol.">
        <title>The Global Catalogue of Microorganisms (GCM) 10K type strain sequencing project: providing services to taxonomists for standard genome sequencing and annotation.</title>
        <authorList>
            <consortium name="The Broad Institute Genomics Platform"/>
            <consortium name="The Broad Institute Genome Sequencing Center for Infectious Disease"/>
            <person name="Wu L."/>
            <person name="Ma J."/>
        </authorList>
    </citation>
    <scope>NUCLEOTIDE SEQUENCE [LARGE SCALE GENOMIC DNA]</scope>
    <source>
        <strain evidence="2 3">JCM 13929</strain>
    </source>
</reference>
<gene>
    <name evidence="2" type="ORF">GCM10009733_007300</name>
</gene>